<dbReference type="InterPro" id="IPR015947">
    <property type="entry name" value="PUA-like_sf"/>
</dbReference>
<protein>
    <recommendedName>
        <fullName evidence="3">ASCH domain-containing protein</fullName>
    </recommendedName>
</protein>
<sequence length="129" mass="14424">MKGSIIDEPWITLILKGEKIWEMRIGTWKHRGLIGLIRKKSGHVVRVAELTDNRPPLTNLVAYAEAENFHRIPSDRQGSAFAGGWTTPWVLKNAQPLRRPVPYIHPNGAVKSVNLSDDVAAQVQRQLAG</sequence>
<gene>
    <name evidence="1" type="ORF">SAMN05444159_1839</name>
</gene>
<evidence type="ECO:0000313" key="2">
    <source>
        <dbReference type="Proteomes" id="UP000189935"/>
    </source>
</evidence>
<dbReference type="RefSeq" id="WP_079537878.1">
    <property type="nucleotide sequence ID" value="NZ_LT670844.1"/>
</dbReference>
<evidence type="ECO:0008006" key="3">
    <source>
        <dbReference type="Google" id="ProtNLM"/>
    </source>
</evidence>
<dbReference type="AlphaFoldDB" id="A0A1M6N2U1"/>
<name>A0A1M6N2U1_9BRAD</name>
<organism evidence="1 2">
    <name type="scientific">Bradyrhizobium lablabi</name>
    <dbReference type="NCBI Taxonomy" id="722472"/>
    <lineage>
        <taxon>Bacteria</taxon>
        <taxon>Pseudomonadati</taxon>
        <taxon>Pseudomonadota</taxon>
        <taxon>Alphaproteobacteria</taxon>
        <taxon>Hyphomicrobiales</taxon>
        <taxon>Nitrobacteraceae</taxon>
        <taxon>Bradyrhizobium</taxon>
    </lineage>
</organism>
<dbReference type="Gene3D" id="2.30.130.30">
    <property type="entry name" value="Hypothetical protein"/>
    <property type="match status" value="1"/>
</dbReference>
<dbReference type="SUPFAM" id="SSF88697">
    <property type="entry name" value="PUA domain-like"/>
    <property type="match status" value="1"/>
</dbReference>
<dbReference type="EMBL" id="LT670844">
    <property type="protein sequence ID" value="SHJ90004.1"/>
    <property type="molecule type" value="Genomic_DNA"/>
</dbReference>
<reference evidence="1 2" key="1">
    <citation type="submission" date="2016-11" db="EMBL/GenBank/DDBJ databases">
        <authorList>
            <person name="Jaros S."/>
            <person name="Januszkiewicz K."/>
            <person name="Wedrychowicz H."/>
        </authorList>
    </citation>
    <scope>NUCLEOTIDE SEQUENCE [LARGE SCALE GENOMIC DNA]</scope>
    <source>
        <strain evidence="1 2">GAS499</strain>
    </source>
</reference>
<accession>A0A1M6N2U1</accession>
<dbReference type="Proteomes" id="UP000189935">
    <property type="component" value="Chromosome I"/>
</dbReference>
<evidence type="ECO:0000313" key="1">
    <source>
        <dbReference type="EMBL" id="SHJ90004.1"/>
    </source>
</evidence>
<proteinExistence type="predicted"/>
<dbReference type="OrthoDB" id="9803913at2"/>